<keyword evidence="9" id="KW-1185">Reference proteome</keyword>
<dbReference type="GO" id="GO:0016020">
    <property type="term" value="C:membrane"/>
    <property type="evidence" value="ECO:0007669"/>
    <property type="project" value="UniProtKB-SubCell"/>
</dbReference>
<comment type="similarity">
    <text evidence="2 8">Belongs to the inorganic phosphate transporter (PiT) (TC 2.A.20) family.</text>
</comment>
<organism evidence="9 10">
    <name type="scientific">Panagrellus redivivus</name>
    <name type="common">Microworm</name>
    <dbReference type="NCBI Taxonomy" id="6233"/>
    <lineage>
        <taxon>Eukaryota</taxon>
        <taxon>Metazoa</taxon>
        <taxon>Ecdysozoa</taxon>
        <taxon>Nematoda</taxon>
        <taxon>Chromadorea</taxon>
        <taxon>Rhabditida</taxon>
        <taxon>Tylenchina</taxon>
        <taxon>Panagrolaimomorpha</taxon>
        <taxon>Panagrolaimoidea</taxon>
        <taxon>Panagrolaimidae</taxon>
        <taxon>Panagrellus</taxon>
    </lineage>
</organism>
<feature type="transmembrane region" description="Helical" evidence="8">
    <location>
        <begin position="531"/>
        <end position="552"/>
    </location>
</feature>
<keyword evidence="4 8" id="KW-0592">Phosphate transport</keyword>
<sequence>MSVTFPRGHKVIFLLDIPGRNHKKRCRVKQVCEVGSIAPYMADDATVMDIISTTLATLASTVAMDLATFQSTFLWAIIIGFILAFILGFGMGANDVSNAFGTSVGSRVLTIRKAYILATIMETLGAVLLGYNVADTIRKGVIDVSTYADQPEILMIGQIAILGGGSMWLLIATFAKLPVSTTHSIVGATLGFSLMARGTQGIHWFKIVEIIASWVISPLFSGIVACLIYLAVDFAVLRRKNPLECGYTLLPILFFLIFVFNAVAVLLDGSKVLGLEGLPTHTALGVSVGIGIVAALLAQFALKPWLRKWVEEKAAAANKASEAANNISVIVISKDGEKVSEAISTSTSVTQSSTDLDEISREQPFDWTVKGFFKWLVPHKHRIEDQKTLYMFSSLQVFTACFAGFAHGANDVSNAIAPITALISIYSDMNVQQTAPTPIYILFFGTTAVCIGLWCLGHRVIKTIGDRVTEVNPASGFVIEFGAAITAMIASKLGLPISTTHALVGSVVGVGIVKSGEGVDWVVFRNIAMSWFITLPASGIIAACIMFLLGFAI</sequence>
<feature type="transmembrane region" description="Helical" evidence="8">
    <location>
        <begin position="114"/>
        <end position="133"/>
    </location>
</feature>
<comment type="subcellular location">
    <subcellularLocation>
        <location evidence="1 8">Membrane</location>
        <topology evidence="1 8">Multi-pass membrane protein</topology>
    </subcellularLocation>
</comment>
<evidence type="ECO:0000313" key="9">
    <source>
        <dbReference type="Proteomes" id="UP000492821"/>
    </source>
</evidence>
<feature type="transmembrane region" description="Helical" evidence="8">
    <location>
        <begin position="389"/>
        <end position="409"/>
    </location>
</feature>
<name>A0A7E4V093_PANRE</name>
<dbReference type="InterPro" id="IPR001204">
    <property type="entry name" value="Phos_transporter"/>
</dbReference>
<reference evidence="10" key="2">
    <citation type="submission" date="2020-10" db="UniProtKB">
        <authorList>
            <consortium name="WormBaseParasite"/>
        </authorList>
    </citation>
    <scope>IDENTIFICATION</scope>
</reference>
<feature type="transmembrane region" description="Helical" evidence="8">
    <location>
        <begin position="282"/>
        <end position="302"/>
    </location>
</feature>
<dbReference type="WBParaSite" id="Pan_g14935.t1">
    <property type="protein sequence ID" value="Pan_g14935.t1"/>
    <property type="gene ID" value="Pan_g14935"/>
</dbReference>
<protein>
    <recommendedName>
        <fullName evidence="8">Phosphate transporter</fullName>
    </recommendedName>
</protein>
<keyword evidence="7 8" id="KW-0472">Membrane</keyword>
<evidence type="ECO:0000256" key="4">
    <source>
        <dbReference type="ARBA" id="ARBA00022592"/>
    </source>
</evidence>
<feature type="transmembrane region" description="Helical" evidence="8">
    <location>
        <begin position="211"/>
        <end position="237"/>
    </location>
</feature>
<evidence type="ECO:0000256" key="2">
    <source>
        <dbReference type="ARBA" id="ARBA00009916"/>
    </source>
</evidence>
<dbReference type="GO" id="GO:0035435">
    <property type="term" value="P:phosphate ion transmembrane transport"/>
    <property type="evidence" value="ECO:0007669"/>
    <property type="project" value="TreeGrafter"/>
</dbReference>
<feature type="transmembrane region" description="Helical" evidence="8">
    <location>
        <begin position="153"/>
        <end position="173"/>
    </location>
</feature>
<dbReference type="AlphaFoldDB" id="A0A7E4V093"/>
<dbReference type="PANTHER" id="PTHR11101:SF67">
    <property type="entry name" value="PHOSPHATE TRANSPORTER"/>
    <property type="match status" value="1"/>
</dbReference>
<reference evidence="9" key="1">
    <citation type="journal article" date="2013" name="Genetics">
        <title>The draft genome and transcriptome of Panagrellus redivivus are shaped by the harsh demands of a free-living lifestyle.</title>
        <authorList>
            <person name="Srinivasan J."/>
            <person name="Dillman A.R."/>
            <person name="Macchietto M.G."/>
            <person name="Heikkinen L."/>
            <person name="Lakso M."/>
            <person name="Fracchia K.M."/>
            <person name="Antoshechkin I."/>
            <person name="Mortazavi A."/>
            <person name="Wong G."/>
            <person name="Sternberg P.W."/>
        </authorList>
    </citation>
    <scope>NUCLEOTIDE SEQUENCE [LARGE SCALE GENOMIC DNA]</scope>
    <source>
        <strain evidence="9">MT8872</strain>
    </source>
</reference>
<dbReference type="PANTHER" id="PTHR11101">
    <property type="entry name" value="PHOSPHATE TRANSPORTER"/>
    <property type="match status" value="1"/>
</dbReference>
<dbReference type="GO" id="GO:0005315">
    <property type="term" value="F:phosphate transmembrane transporter activity"/>
    <property type="evidence" value="ECO:0007669"/>
    <property type="project" value="InterPro"/>
</dbReference>
<feature type="transmembrane region" description="Helical" evidence="8">
    <location>
        <begin position="249"/>
        <end position="267"/>
    </location>
</feature>
<feature type="transmembrane region" description="Helical" evidence="8">
    <location>
        <begin position="73"/>
        <end position="93"/>
    </location>
</feature>
<evidence type="ECO:0000313" key="10">
    <source>
        <dbReference type="WBParaSite" id="Pan_g14935.t1"/>
    </source>
</evidence>
<keyword evidence="6 8" id="KW-1133">Transmembrane helix</keyword>
<accession>A0A7E4V093</accession>
<evidence type="ECO:0000256" key="7">
    <source>
        <dbReference type="ARBA" id="ARBA00023136"/>
    </source>
</evidence>
<proteinExistence type="inferred from homology"/>
<evidence type="ECO:0000256" key="8">
    <source>
        <dbReference type="RuleBase" id="RU363058"/>
    </source>
</evidence>
<dbReference type="Pfam" id="PF01384">
    <property type="entry name" value="PHO4"/>
    <property type="match status" value="1"/>
</dbReference>
<dbReference type="Proteomes" id="UP000492821">
    <property type="component" value="Unassembled WGS sequence"/>
</dbReference>
<evidence type="ECO:0000256" key="6">
    <source>
        <dbReference type="ARBA" id="ARBA00022989"/>
    </source>
</evidence>
<evidence type="ECO:0000256" key="5">
    <source>
        <dbReference type="ARBA" id="ARBA00022692"/>
    </source>
</evidence>
<evidence type="ECO:0000256" key="1">
    <source>
        <dbReference type="ARBA" id="ARBA00004141"/>
    </source>
</evidence>
<feature type="transmembrane region" description="Helical" evidence="8">
    <location>
        <begin position="439"/>
        <end position="457"/>
    </location>
</feature>
<keyword evidence="3 8" id="KW-0813">Transport</keyword>
<keyword evidence="5 8" id="KW-0812">Transmembrane</keyword>
<evidence type="ECO:0000256" key="3">
    <source>
        <dbReference type="ARBA" id="ARBA00022448"/>
    </source>
</evidence>
<comment type="function">
    <text evidence="8">Sodium-phosphate symporter.</text>
</comment>